<organism evidence="2 4">
    <name type="scientific">Didymodactylos carnosus</name>
    <dbReference type="NCBI Taxonomy" id="1234261"/>
    <lineage>
        <taxon>Eukaryota</taxon>
        <taxon>Metazoa</taxon>
        <taxon>Spiralia</taxon>
        <taxon>Gnathifera</taxon>
        <taxon>Rotifera</taxon>
        <taxon>Eurotatoria</taxon>
        <taxon>Bdelloidea</taxon>
        <taxon>Philodinida</taxon>
        <taxon>Philodinidae</taxon>
        <taxon>Didymodactylos</taxon>
    </lineage>
</organism>
<dbReference type="FunFam" id="3.10.20.90:FF:000222">
    <property type="entry name" value="Polyubiquitin 5"/>
    <property type="match status" value="1"/>
</dbReference>
<dbReference type="InterPro" id="IPR019956">
    <property type="entry name" value="Ubiquitin_dom"/>
</dbReference>
<dbReference type="PROSITE" id="PS00299">
    <property type="entry name" value="UBIQUITIN_1"/>
    <property type="match status" value="2"/>
</dbReference>
<name>A0A815WFR1_9BILA</name>
<dbReference type="Pfam" id="PF00240">
    <property type="entry name" value="ubiquitin"/>
    <property type="match status" value="2"/>
</dbReference>
<evidence type="ECO:0000259" key="1">
    <source>
        <dbReference type="PROSITE" id="PS50053"/>
    </source>
</evidence>
<dbReference type="Proteomes" id="UP000681722">
    <property type="component" value="Unassembled WGS sequence"/>
</dbReference>
<dbReference type="EMBL" id="CAJNOQ010026323">
    <property type="protein sequence ID" value="CAF1544739.1"/>
    <property type="molecule type" value="Genomic_DNA"/>
</dbReference>
<dbReference type="SUPFAM" id="SSF54236">
    <property type="entry name" value="Ubiquitin-like"/>
    <property type="match status" value="2"/>
</dbReference>
<comment type="caution">
    <text evidence="2">The sequence shown here is derived from an EMBL/GenBank/DDBJ whole genome shotgun (WGS) entry which is preliminary data.</text>
</comment>
<evidence type="ECO:0000313" key="4">
    <source>
        <dbReference type="Proteomes" id="UP000663829"/>
    </source>
</evidence>
<dbReference type="AlphaFoldDB" id="A0A815WFR1"/>
<proteinExistence type="predicted"/>
<dbReference type="InterPro" id="IPR000626">
    <property type="entry name" value="Ubiquitin-like_dom"/>
</dbReference>
<dbReference type="Gene3D" id="3.10.20.90">
    <property type="entry name" value="Phosphatidylinositol 3-kinase Catalytic Subunit, Chain A, domain 1"/>
    <property type="match status" value="2"/>
</dbReference>
<dbReference type="InterPro" id="IPR019954">
    <property type="entry name" value="Ubiquitin_CS"/>
</dbReference>
<sequence>MTTDRSISTIPSSFVYEDLLSQVRTIQDYMAKIKNVLDNRLKDGKRKRHELKSRSLIFIDPYGNKIVDKIMDHEMINNVLITFKKNYVPKYLQKWIKIGIMKDSIISSANNCGLRSTVSHYANGYQFIAYSEVIVWLGYYKHLPRHQCNLRVLLIDNMEKIKMQINKVGQFPSLELKSCTLKPKTKPSEKDWNEGTTLESEDTIMSRHLYEDNCVIMAKVIQEKTDFLIFVKPPIGKTITLSVNSGMDMIAVKELLEKKEGIPVDQQRLMFAGQEVEDDRTLADYDIWNASLMYMVVRLRGEMYHFTGGRQNFNNLACDSAEAVNIEEKTDFPIFVKTLTGKTITLLVNLGMDMIAVKELLEKKEGIPVDQQRLIFAGTQIEDDRTLADHGIWKESTIHLVLRLRGGMFQFTSGRQNYDNLDCGLARAVKDVLSFKLKDMDHVSFSSSDELQNSLLQAQTVLFYLYHSTEHASTPDNSPLLKSTILPTTADVDEDSKDDANNVSNKH</sequence>
<dbReference type="PRINTS" id="PR00348">
    <property type="entry name" value="UBIQUITIN"/>
</dbReference>
<dbReference type="InterPro" id="IPR029071">
    <property type="entry name" value="Ubiquitin-like_domsf"/>
</dbReference>
<dbReference type="InterPro" id="IPR050158">
    <property type="entry name" value="Ubiquitin_ubiquitin-like"/>
</dbReference>
<dbReference type="SMART" id="SM00213">
    <property type="entry name" value="UBQ"/>
    <property type="match status" value="2"/>
</dbReference>
<dbReference type="PROSITE" id="PS50053">
    <property type="entry name" value="UBIQUITIN_2"/>
    <property type="match status" value="2"/>
</dbReference>
<gene>
    <name evidence="2" type="ORF">GPM918_LOCUS38837</name>
    <name evidence="3" type="ORF">SRO942_LOCUS39685</name>
</gene>
<protein>
    <recommendedName>
        <fullName evidence="1">Ubiquitin-like domain-containing protein</fullName>
    </recommendedName>
</protein>
<reference evidence="2" key="1">
    <citation type="submission" date="2021-02" db="EMBL/GenBank/DDBJ databases">
        <authorList>
            <person name="Nowell W R."/>
        </authorList>
    </citation>
    <scope>NUCLEOTIDE SEQUENCE</scope>
</reference>
<keyword evidence="4" id="KW-1185">Reference proteome</keyword>
<dbReference type="EMBL" id="CAJOBC010091972">
    <property type="protein sequence ID" value="CAF4405315.1"/>
    <property type="molecule type" value="Genomic_DNA"/>
</dbReference>
<dbReference type="Proteomes" id="UP000663829">
    <property type="component" value="Unassembled WGS sequence"/>
</dbReference>
<dbReference type="PANTHER" id="PTHR10666">
    <property type="entry name" value="UBIQUITIN"/>
    <property type="match status" value="1"/>
</dbReference>
<evidence type="ECO:0000313" key="2">
    <source>
        <dbReference type="EMBL" id="CAF1544739.1"/>
    </source>
</evidence>
<dbReference type="OrthoDB" id="1885901at2759"/>
<feature type="domain" description="Ubiquitin-like" evidence="1">
    <location>
        <begin position="227"/>
        <end position="302"/>
    </location>
</feature>
<accession>A0A815WFR1</accession>
<evidence type="ECO:0000313" key="3">
    <source>
        <dbReference type="EMBL" id="CAF4405315.1"/>
    </source>
</evidence>
<feature type="domain" description="Ubiquitin-like" evidence="1">
    <location>
        <begin position="332"/>
        <end position="407"/>
    </location>
</feature>